<evidence type="ECO:0000313" key="2">
    <source>
        <dbReference type="Proteomes" id="UP000499080"/>
    </source>
</evidence>
<evidence type="ECO:0000313" key="1">
    <source>
        <dbReference type="EMBL" id="GBO20060.1"/>
    </source>
</evidence>
<accession>A0A4Y2V8N3</accession>
<reference evidence="1 2" key="1">
    <citation type="journal article" date="2019" name="Sci. Rep.">
        <title>Orb-weaving spider Araneus ventricosus genome elucidates the spidroin gene catalogue.</title>
        <authorList>
            <person name="Kono N."/>
            <person name="Nakamura H."/>
            <person name="Ohtoshi R."/>
            <person name="Moran D.A.P."/>
            <person name="Shinohara A."/>
            <person name="Yoshida Y."/>
            <person name="Fujiwara M."/>
            <person name="Mori M."/>
            <person name="Tomita M."/>
            <person name="Arakawa K."/>
        </authorList>
    </citation>
    <scope>NUCLEOTIDE SEQUENCE [LARGE SCALE GENOMIC DNA]</scope>
</reference>
<dbReference type="EMBL" id="BGPR01043464">
    <property type="protein sequence ID" value="GBO20060.1"/>
    <property type="molecule type" value="Genomic_DNA"/>
</dbReference>
<keyword evidence="2" id="KW-1185">Reference proteome</keyword>
<comment type="caution">
    <text evidence="1">The sequence shown here is derived from an EMBL/GenBank/DDBJ whole genome shotgun (WGS) entry which is preliminary data.</text>
</comment>
<name>A0A4Y2V8N3_ARAVE</name>
<gene>
    <name evidence="1" type="ORF">AVEN_269813_1</name>
</gene>
<organism evidence="1 2">
    <name type="scientific">Araneus ventricosus</name>
    <name type="common">Orbweaver spider</name>
    <name type="synonym">Epeira ventricosa</name>
    <dbReference type="NCBI Taxonomy" id="182803"/>
    <lineage>
        <taxon>Eukaryota</taxon>
        <taxon>Metazoa</taxon>
        <taxon>Ecdysozoa</taxon>
        <taxon>Arthropoda</taxon>
        <taxon>Chelicerata</taxon>
        <taxon>Arachnida</taxon>
        <taxon>Araneae</taxon>
        <taxon>Araneomorphae</taxon>
        <taxon>Entelegynae</taxon>
        <taxon>Araneoidea</taxon>
        <taxon>Araneidae</taxon>
        <taxon>Araneus</taxon>
    </lineage>
</organism>
<proteinExistence type="predicted"/>
<dbReference type="Proteomes" id="UP000499080">
    <property type="component" value="Unassembled WGS sequence"/>
</dbReference>
<protein>
    <submittedName>
        <fullName evidence="1">Uncharacterized protein</fullName>
    </submittedName>
</protein>
<dbReference type="AlphaFoldDB" id="A0A4Y2V8N3"/>
<sequence>MFPSFIKLGIHQYSIPFHLSQQPGCIPFIPDETFRQVFHGCLKVYFDAPCLGKFEVQNLIPPILLLPHTGDFSVYFQHNLASSRCPNLGSGFVLTMSVSVYGIKYNEGAKRYH</sequence>